<evidence type="ECO:0000256" key="13">
    <source>
        <dbReference type="SAM" id="SignalP"/>
    </source>
</evidence>
<evidence type="ECO:0000256" key="1">
    <source>
        <dbReference type="ARBA" id="ARBA00001910"/>
    </source>
</evidence>
<evidence type="ECO:0000256" key="8">
    <source>
        <dbReference type="ARBA" id="ARBA00022825"/>
    </source>
</evidence>
<dbReference type="GO" id="GO:0006508">
    <property type="term" value="P:proteolysis"/>
    <property type="evidence" value="ECO:0007669"/>
    <property type="project" value="UniProtKB-KW"/>
</dbReference>
<evidence type="ECO:0000256" key="6">
    <source>
        <dbReference type="ARBA" id="ARBA00022723"/>
    </source>
</evidence>
<dbReference type="SUPFAM" id="SSF52743">
    <property type="entry name" value="Subtilisin-like"/>
    <property type="match status" value="1"/>
</dbReference>
<dbReference type="PROSITE" id="PS51695">
    <property type="entry name" value="SEDOLISIN"/>
    <property type="match status" value="1"/>
</dbReference>
<sequence length="685" mass="74030">MGQVSKLVLAVAAGLAFVASSANGLPSGEYVVHEARAPTTAGGQSSHRRWKRGSRLDPDAIVPLRIGLTQSNLHAGHDKLMEVAHPASAGFGKHLSEAEIHDLFAPSDDTLAEVRSWLVGVGVDETDIRQYANKGWLAVDLPVSKVEDMFRAQYHEHENDDGVLRIGCDKYHVPKHLAGHIDYIVPGVKLSPPLVKRSLARRRRRSDVVSSHRKNWDPKKLPPQLHTWKQPPHEPKLPQDLQDCARNFTAVCYRALYDIPAAGVPVPGNEPAVFESGDTYSQQDIDAYFHKYAPYIRNGTHPRLQSVDGADAPVAPTSPFNTGESEIDIDIIQSLVWPQSMVLYQVDDRLYTTANNMSGFLNTFLDALDGSYCGATAFGITGDSPGIDPAYPDKRPGGYNHPEMCGTYRPTKVISISYGESELDTPKRYLQRQCNEFLKLGLQGTTVLVSSGDYGVGIGPAGDDTCLDGSGQTQTVYNPGNPVACPYLTAVGATQLQPGTTVLDAESALQTPLGPGSELFASGGGFSNYFPAPSYQKAALRTYFAKHDPGHPYYVANADASNVGADGGLYNRAGRGIPDVSANGANFRAFTNGTEFHWFGTSLAAPLWASIVTLVNQERALRGKRPVGFINPALYENAGALTDIKNGSNPNCGSSGFEAVEGWDPVTGLGTPKYPELLKMWLRLP</sequence>
<evidence type="ECO:0000259" key="14">
    <source>
        <dbReference type="PROSITE" id="PS51695"/>
    </source>
</evidence>
<feature type="active site" description="Charge relay system" evidence="11">
    <location>
        <position position="328"/>
    </location>
</feature>
<keyword evidence="13" id="KW-0732">Signal</keyword>
<evidence type="ECO:0000256" key="7">
    <source>
        <dbReference type="ARBA" id="ARBA00022801"/>
    </source>
</evidence>
<feature type="domain" description="Peptidase S53" evidence="14">
    <location>
        <begin position="247"/>
        <end position="684"/>
    </location>
</feature>
<dbReference type="Gene3D" id="3.40.50.200">
    <property type="entry name" value="Peptidase S8/S53 domain"/>
    <property type="match status" value="1"/>
</dbReference>
<dbReference type="Pfam" id="PF00082">
    <property type="entry name" value="Peptidase_S8"/>
    <property type="match status" value="1"/>
</dbReference>
<keyword evidence="5 11" id="KW-0645">Protease</keyword>
<dbReference type="EC" id="3.4.14.10" evidence="4"/>
<dbReference type="InterPro" id="IPR050819">
    <property type="entry name" value="Tripeptidyl-peptidase_I"/>
</dbReference>
<evidence type="ECO:0000256" key="2">
    <source>
        <dbReference type="ARBA" id="ARBA00002451"/>
    </source>
</evidence>
<evidence type="ECO:0000256" key="5">
    <source>
        <dbReference type="ARBA" id="ARBA00022670"/>
    </source>
</evidence>
<dbReference type="InterPro" id="IPR036852">
    <property type="entry name" value="Peptidase_S8/S53_dom_sf"/>
</dbReference>
<dbReference type="GO" id="GO:0046872">
    <property type="term" value="F:metal ion binding"/>
    <property type="evidence" value="ECO:0007669"/>
    <property type="project" value="UniProtKB-UniRule"/>
</dbReference>
<evidence type="ECO:0000313" key="16">
    <source>
        <dbReference type="Proteomes" id="UP001163105"/>
    </source>
</evidence>
<dbReference type="InterPro" id="IPR000209">
    <property type="entry name" value="Peptidase_S8/S53_dom"/>
</dbReference>
<reference evidence="15" key="1">
    <citation type="submission" date="2023-01" db="EMBL/GenBank/DDBJ databases">
        <title>The growth and conidiation of Purpureocillium lavendulum are regulated by nitrogen source and histone H3K14 acetylation.</title>
        <authorList>
            <person name="Tang P."/>
            <person name="Han J."/>
            <person name="Zhang C."/>
            <person name="Tang P."/>
            <person name="Qi F."/>
            <person name="Zhang K."/>
            <person name="Liang L."/>
        </authorList>
    </citation>
    <scope>NUCLEOTIDE SEQUENCE</scope>
    <source>
        <strain evidence="15">YMF1.00683</strain>
    </source>
</reference>
<accession>A0AB34FV79</accession>
<feature type="active site" description="Charge relay system" evidence="11">
    <location>
        <position position="324"/>
    </location>
</feature>
<dbReference type="Pfam" id="PF09286">
    <property type="entry name" value="Pro-kuma_activ"/>
    <property type="match status" value="1"/>
</dbReference>
<evidence type="ECO:0000313" key="15">
    <source>
        <dbReference type="EMBL" id="KAJ6442551.1"/>
    </source>
</evidence>
<feature type="signal peptide" evidence="13">
    <location>
        <begin position="1"/>
        <end position="24"/>
    </location>
</feature>
<name>A0AB34FV79_9HYPO</name>
<comment type="function">
    <text evidence="2">Secreted tripeptidyl-peptidase which degrades proteins at acidic pHs and is involved in virulence.</text>
</comment>
<keyword evidence="9 11" id="KW-0106">Calcium</keyword>
<evidence type="ECO:0000256" key="9">
    <source>
        <dbReference type="ARBA" id="ARBA00022837"/>
    </source>
</evidence>
<evidence type="ECO:0000256" key="3">
    <source>
        <dbReference type="ARBA" id="ARBA00004239"/>
    </source>
</evidence>
<dbReference type="SUPFAM" id="SSF54897">
    <property type="entry name" value="Protease propeptides/inhibitors"/>
    <property type="match status" value="1"/>
</dbReference>
<feature type="binding site" evidence="11">
    <location>
        <position position="644"/>
    </location>
    <ligand>
        <name>Ca(2+)</name>
        <dbReference type="ChEBI" id="CHEBI:29108"/>
    </ligand>
</feature>
<dbReference type="Proteomes" id="UP001163105">
    <property type="component" value="Unassembled WGS sequence"/>
</dbReference>
<keyword evidence="16" id="KW-1185">Reference proteome</keyword>
<feature type="chain" id="PRO_5044250833" description="tripeptidyl-peptidase II" evidence="13">
    <location>
        <begin position="25"/>
        <end position="685"/>
    </location>
</feature>
<comment type="cofactor">
    <cofactor evidence="11">
        <name>Ca(2+)</name>
        <dbReference type="ChEBI" id="CHEBI:29108"/>
    </cofactor>
    <text evidence="11">Binds 1 Ca(2+) ion per subunit.</text>
</comment>
<dbReference type="PANTHER" id="PTHR14218">
    <property type="entry name" value="PROTEASE S8 TRIPEPTIDYL PEPTIDASE I CLN2"/>
    <property type="match status" value="1"/>
</dbReference>
<dbReference type="SMART" id="SM00944">
    <property type="entry name" value="Pro-kuma_activ"/>
    <property type="match status" value="1"/>
</dbReference>
<comment type="catalytic activity">
    <reaction evidence="1">
        <text>Release of an N-terminal tripeptide from a polypeptide.</text>
        <dbReference type="EC" id="3.4.14.10"/>
    </reaction>
</comment>
<protein>
    <recommendedName>
        <fullName evidence="4">tripeptidyl-peptidase II</fullName>
        <ecNumber evidence="4">3.4.14.10</ecNumber>
    </recommendedName>
</protein>
<dbReference type="GO" id="GO:0004252">
    <property type="term" value="F:serine-type endopeptidase activity"/>
    <property type="evidence" value="ECO:0007669"/>
    <property type="project" value="UniProtKB-UniRule"/>
</dbReference>
<feature type="binding site" evidence="11">
    <location>
        <position position="662"/>
    </location>
    <ligand>
        <name>Ca(2+)</name>
        <dbReference type="ChEBI" id="CHEBI:29108"/>
    </ligand>
</feature>
<keyword evidence="10" id="KW-0865">Zymogen</keyword>
<evidence type="ECO:0000256" key="10">
    <source>
        <dbReference type="ARBA" id="ARBA00023145"/>
    </source>
</evidence>
<dbReference type="AlphaFoldDB" id="A0AB34FV79"/>
<comment type="subcellular location">
    <subcellularLocation>
        <location evidence="3">Secreted</location>
        <location evidence="3">Extracellular space</location>
    </subcellularLocation>
</comment>
<feature type="binding site" evidence="11">
    <location>
        <position position="664"/>
    </location>
    <ligand>
        <name>Ca(2+)</name>
        <dbReference type="ChEBI" id="CHEBI:29108"/>
    </ligand>
</feature>
<keyword evidence="8 11" id="KW-0720">Serine protease</keyword>
<evidence type="ECO:0000256" key="12">
    <source>
        <dbReference type="SAM" id="MobiDB-lite"/>
    </source>
</evidence>
<keyword evidence="6 11" id="KW-0479">Metal-binding</keyword>
<feature type="region of interest" description="Disordered" evidence="12">
    <location>
        <begin position="201"/>
        <end position="239"/>
    </location>
</feature>
<dbReference type="InterPro" id="IPR030400">
    <property type="entry name" value="Sedolisin_dom"/>
</dbReference>
<feature type="active site" description="Charge relay system" evidence="11">
    <location>
        <position position="602"/>
    </location>
</feature>
<evidence type="ECO:0000256" key="11">
    <source>
        <dbReference type="PROSITE-ProRule" id="PRU01032"/>
    </source>
</evidence>
<dbReference type="PANTHER" id="PTHR14218:SF19">
    <property type="entry name" value="SERINE PROTEASE AORO, PUTATIVE (AFU_ORTHOLOGUE AFUA_6G10250)-RELATED"/>
    <property type="match status" value="1"/>
</dbReference>
<gene>
    <name evidence="15" type="primary">TPP1</name>
    <name evidence="15" type="ORF">O9K51_03726</name>
</gene>
<dbReference type="EMBL" id="JAQHRD010000003">
    <property type="protein sequence ID" value="KAJ6442551.1"/>
    <property type="molecule type" value="Genomic_DNA"/>
</dbReference>
<dbReference type="CDD" id="cd04056">
    <property type="entry name" value="Peptidases_S53"/>
    <property type="match status" value="1"/>
</dbReference>
<dbReference type="InterPro" id="IPR015366">
    <property type="entry name" value="S53_propep"/>
</dbReference>
<proteinExistence type="predicted"/>
<organism evidence="15 16">
    <name type="scientific">Purpureocillium lavendulum</name>
    <dbReference type="NCBI Taxonomy" id="1247861"/>
    <lineage>
        <taxon>Eukaryota</taxon>
        <taxon>Fungi</taxon>
        <taxon>Dikarya</taxon>
        <taxon>Ascomycota</taxon>
        <taxon>Pezizomycotina</taxon>
        <taxon>Sordariomycetes</taxon>
        <taxon>Hypocreomycetidae</taxon>
        <taxon>Hypocreales</taxon>
        <taxon>Ophiocordycipitaceae</taxon>
        <taxon>Purpureocillium</taxon>
    </lineage>
</organism>
<dbReference type="CDD" id="cd11377">
    <property type="entry name" value="Pro-peptidase_S53"/>
    <property type="match status" value="1"/>
</dbReference>
<dbReference type="GO" id="GO:0008240">
    <property type="term" value="F:tripeptidyl-peptidase activity"/>
    <property type="evidence" value="ECO:0007669"/>
    <property type="project" value="UniProtKB-EC"/>
</dbReference>
<keyword evidence="7 11" id="KW-0378">Hydrolase</keyword>
<feature type="binding site" evidence="11">
    <location>
        <position position="643"/>
    </location>
    <ligand>
        <name>Ca(2+)</name>
        <dbReference type="ChEBI" id="CHEBI:29108"/>
    </ligand>
</feature>
<evidence type="ECO:0000256" key="4">
    <source>
        <dbReference type="ARBA" id="ARBA00012462"/>
    </source>
</evidence>
<comment type="caution">
    <text evidence="15">The sequence shown here is derived from an EMBL/GenBank/DDBJ whole genome shotgun (WGS) entry which is preliminary data.</text>
</comment>
<dbReference type="GO" id="GO:0005576">
    <property type="term" value="C:extracellular region"/>
    <property type="evidence" value="ECO:0007669"/>
    <property type="project" value="UniProtKB-SubCell"/>
</dbReference>